<accession>A0A1I5IY36</accession>
<dbReference type="EMBL" id="FOVR01000010">
    <property type="protein sequence ID" value="SFO65402.1"/>
    <property type="molecule type" value="Genomic_DNA"/>
</dbReference>
<sequence>MSILSNAFERLIAAREAEARSYIELYSADFENSVSARDDNDK</sequence>
<dbReference type="RefSeq" id="WP_280141782.1">
    <property type="nucleotide sequence ID" value="NZ_FOVR01000010.1"/>
</dbReference>
<evidence type="ECO:0000313" key="1">
    <source>
        <dbReference type="EMBL" id="SFO65402.1"/>
    </source>
</evidence>
<name>A0A1I5IY36_9HYPH</name>
<proteinExistence type="predicted"/>
<keyword evidence="2" id="KW-1185">Reference proteome</keyword>
<reference evidence="1 2" key="1">
    <citation type="submission" date="2016-10" db="EMBL/GenBank/DDBJ databases">
        <authorList>
            <person name="de Groot N.N."/>
        </authorList>
    </citation>
    <scope>NUCLEOTIDE SEQUENCE [LARGE SCALE GENOMIC DNA]</scope>
    <source>
        <strain evidence="1 2">CGMCC 1.9157</strain>
    </source>
</reference>
<dbReference type="AlphaFoldDB" id="A0A1I5IY36"/>
<evidence type="ECO:0000313" key="2">
    <source>
        <dbReference type="Proteomes" id="UP000199236"/>
    </source>
</evidence>
<protein>
    <submittedName>
        <fullName evidence="1">Uncharacterized protein</fullName>
    </submittedName>
</protein>
<gene>
    <name evidence="1" type="ORF">SAMN04488056_11061</name>
</gene>
<organism evidence="1 2">
    <name type="scientific">Cohaesibacter marisflavi</name>
    <dbReference type="NCBI Taxonomy" id="655353"/>
    <lineage>
        <taxon>Bacteria</taxon>
        <taxon>Pseudomonadati</taxon>
        <taxon>Pseudomonadota</taxon>
        <taxon>Alphaproteobacteria</taxon>
        <taxon>Hyphomicrobiales</taxon>
        <taxon>Cohaesibacteraceae</taxon>
    </lineage>
</organism>
<dbReference type="Proteomes" id="UP000199236">
    <property type="component" value="Unassembled WGS sequence"/>
</dbReference>